<sequence length="343" mass="37167">MDPSFPKKPIPGGRTRAQSLLSALHSVHREQVVSDASPNHPGITPDRIGEAHGTDGGTAGSSGASQIPAGGVMAGDVRDARVSALNDALHGTNMNADHGSESIPITSSKASTVDDPAFDETPLASDEADQEAYLDNTDPELDLRKWCTGQPPKKSYLRSDTKMFDRLPITRRSTLADKPELDILIAGSKIDYGGHSFVPLTARVIHYLSPYWKGEKPIADTKVFACLLINQEINGLHADHVVAALQSIGEHCRHLLVVSPVQTSELGNVFIRDQGDIEPGNDWERLLQCFSNLEHLAYVHDAKELVDLTRGTFYTLHTAVADRQAAKALKTFKVDGPPQMITS</sequence>
<dbReference type="OrthoDB" id="3776715at2759"/>
<dbReference type="EMBL" id="JAGMVJ010000020">
    <property type="protein sequence ID" value="KAH7075056.1"/>
    <property type="molecule type" value="Genomic_DNA"/>
</dbReference>
<evidence type="ECO:0000256" key="1">
    <source>
        <dbReference type="SAM" id="MobiDB-lite"/>
    </source>
</evidence>
<evidence type="ECO:0000313" key="2">
    <source>
        <dbReference type="EMBL" id="KAH7075056.1"/>
    </source>
</evidence>
<feature type="region of interest" description="Disordered" evidence="1">
    <location>
        <begin position="25"/>
        <end position="71"/>
    </location>
</feature>
<protein>
    <submittedName>
        <fullName evidence="2">Uncharacterized protein</fullName>
    </submittedName>
</protein>
<dbReference type="AlphaFoldDB" id="A0A8K0QVH7"/>
<accession>A0A8K0QVH7</accession>
<evidence type="ECO:0000313" key="3">
    <source>
        <dbReference type="Proteomes" id="UP000813461"/>
    </source>
</evidence>
<comment type="caution">
    <text evidence="2">The sequence shown here is derived from an EMBL/GenBank/DDBJ whole genome shotgun (WGS) entry which is preliminary data.</text>
</comment>
<gene>
    <name evidence="2" type="ORF">FB567DRAFT_182941</name>
</gene>
<keyword evidence="3" id="KW-1185">Reference proteome</keyword>
<organism evidence="2 3">
    <name type="scientific">Paraphoma chrysanthemicola</name>
    <dbReference type="NCBI Taxonomy" id="798071"/>
    <lineage>
        <taxon>Eukaryota</taxon>
        <taxon>Fungi</taxon>
        <taxon>Dikarya</taxon>
        <taxon>Ascomycota</taxon>
        <taxon>Pezizomycotina</taxon>
        <taxon>Dothideomycetes</taxon>
        <taxon>Pleosporomycetidae</taxon>
        <taxon>Pleosporales</taxon>
        <taxon>Pleosporineae</taxon>
        <taxon>Phaeosphaeriaceae</taxon>
        <taxon>Paraphoma</taxon>
    </lineage>
</organism>
<dbReference type="Proteomes" id="UP000813461">
    <property type="component" value="Unassembled WGS sequence"/>
</dbReference>
<reference evidence="2" key="1">
    <citation type="journal article" date="2021" name="Nat. Commun.">
        <title>Genetic determinants of endophytism in the Arabidopsis root mycobiome.</title>
        <authorList>
            <person name="Mesny F."/>
            <person name="Miyauchi S."/>
            <person name="Thiergart T."/>
            <person name="Pickel B."/>
            <person name="Atanasova L."/>
            <person name="Karlsson M."/>
            <person name="Huettel B."/>
            <person name="Barry K.W."/>
            <person name="Haridas S."/>
            <person name="Chen C."/>
            <person name="Bauer D."/>
            <person name="Andreopoulos W."/>
            <person name="Pangilinan J."/>
            <person name="LaButti K."/>
            <person name="Riley R."/>
            <person name="Lipzen A."/>
            <person name="Clum A."/>
            <person name="Drula E."/>
            <person name="Henrissat B."/>
            <person name="Kohler A."/>
            <person name="Grigoriev I.V."/>
            <person name="Martin F.M."/>
            <person name="Hacquard S."/>
        </authorList>
    </citation>
    <scope>NUCLEOTIDE SEQUENCE</scope>
    <source>
        <strain evidence="2">MPI-SDFR-AT-0120</strain>
    </source>
</reference>
<proteinExistence type="predicted"/>
<feature type="region of interest" description="Disordered" evidence="1">
    <location>
        <begin position="92"/>
        <end position="114"/>
    </location>
</feature>
<name>A0A8K0QVH7_9PLEO</name>